<organism evidence="1">
    <name type="scientific">marine metagenome</name>
    <dbReference type="NCBI Taxonomy" id="408172"/>
    <lineage>
        <taxon>unclassified sequences</taxon>
        <taxon>metagenomes</taxon>
        <taxon>ecological metagenomes</taxon>
    </lineage>
</organism>
<dbReference type="AlphaFoldDB" id="A0A382TKY9"/>
<evidence type="ECO:0000313" key="1">
    <source>
        <dbReference type="EMBL" id="SVD22111.1"/>
    </source>
</evidence>
<dbReference type="EMBL" id="UINC01137018">
    <property type="protein sequence ID" value="SVD22111.1"/>
    <property type="molecule type" value="Genomic_DNA"/>
</dbReference>
<protein>
    <recommendedName>
        <fullName evidence="2">Gingipain propeptide domain-containing protein</fullName>
    </recommendedName>
</protein>
<name>A0A382TKY9_9ZZZZ</name>
<accession>A0A382TKY9</accession>
<evidence type="ECO:0008006" key="2">
    <source>
        <dbReference type="Google" id="ProtNLM"/>
    </source>
</evidence>
<feature type="non-terminal residue" evidence="1">
    <location>
        <position position="198"/>
    </location>
</feature>
<feature type="non-terminal residue" evidence="1">
    <location>
        <position position="1"/>
    </location>
</feature>
<proteinExistence type="predicted"/>
<gene>
    <name evidence="1" type="ORF">METZ01_LOCUS374965</name>
</gene>
<reference evidence="1" key="1">
    <citation type="submission" date="2018-05" db="EMBL/GenBank/DDBJ databases">
        <authorList>
            <person name="Lanie J.A."/>
            <person name="Ng W.-L."/>
            <person name="Kazmierczak K.M."/>
            <person name="Andrzejewski T.M."/>
            <person name="Davidsen T.M."/>
            <person name="Wayne K.J."/>
            <person name="Tettelin H."/>
            <person name="Glass J.I."/>
            <person name="Rusch D."/>
            <person name="Podicherti R."/>
            <person name="Tsui H.-C.T."/>
            <person name="Winkler M.E."/>
        </authorList>
    </citation>
    <scope>NUCLEOTIDE SEQUENCE</scope>
</reference>
<sequence length="198" mass="22867">MFRFLFTVLIISSGLFASIKTKIIHSSHKNLIIQVLTKPVTTADLFPSSFIVGLPGLKIPKTQIRYYGKSPNPFPSFNKENQTEFDWHGLQKLQNLYCAVLEIDPKTKDGNFYEIVEIHIQFDSFEHSIRKPKSTENTLLSNRIINWDYAKDWLLPEKRSVKKTQSFPTGKWISFDIFEDGVKIITQEDLTDIIPTIS</sequence>